<name>A0A840U171_9BACT</name>
<proteinExistence type="predicted"/>
<accession>A0A840U171</accession>
<dbReference type="Proteomes" id="UP000557307">
    <property type="component" value="Unassembled WGS sequence"/>
</dbReference>
<protein>
    <submittedName>
        <fullName evidence="2">Uncharacterized protein YecT (DUF1311 family)</fullName>
    </submittedName>
</protein>
<keyword evidence="3" id="KW-1185">Reference proteome</keyword>
<sequence>MAPAARAQPKPYPIDLAVSDCLEVNSSTAGMVQCLQKGYEKWDEELNKQYKKLFSRLNKEQKAALQATQREWMKFRDLELAYLTELYATQEGTLYRISLASEQLELIKKRALVLEKHNELLDMK</sequence>
<dbReference type="AlphaFoldDB" id="A0A840U171"/>
<evidence type="ECO:0000259" key="1">
    <source>
        <dbReference type="Pfam" id="PF07007"/>
    </source>
</evidence>
<evidence type="ECO:0000313" key="3">
    <source>
        <dbReference type="Proteomes" id="UP000557307"/>
    </source>
</evidence>
<dbReference type="PANTHER" id="PTHR39176">
    <property type="entry name" value="PERIPLASMIC PROTEIN-RELATED"/>
    <property type="match status" value="1"/>
</dbReference>
<dbReference type="InterPro" id="IPR009739">
    <property type="entry name" value="LprI-like_N"/>
</dbReference>
<dbReference type="RefSeq" id="WP_184176450.1">
    <property type="nucleotide sequence ID" value="NZ_JACHGF010000007.1"/>
</dbReference>
<evidence type="ECO:0000313" key="2">
    <source>
        <dbReference type="EMBL" id="MBB5285870.1"/>
    </source>
</evidence>
<reference evidence="2 3" key="1">
    <citation type="submission" date="2020-08" db="EMBL/GenBank/DDBJ databases">
        <title>Genomic Encyclopedia of Type Strains, Phase IV (KMG-IV): sequencing the most valuable type-strain genomes for metagenomic binning, comparative biology and taxonomic classification.</title>
        <authorList>
            <person name="Goeker M."/>
        </authorList>
    </citation>
    <scope>NUCLEOTIDE SEQUENCE [LARGE SCALE GENOMIC DNA]</scope>
    <source>
        <strain evidence="2 3">DSM 105074</strain>
    </source>
</reference>
<gene>
    <name evidence="2" type="ORF">HNQ92_004030</name>
</gene>
<feature type="domain" description="Lysozyme inhibitor LprI-like N-terminal" evidence="1">
    <location>
        <begin position="25"/>
        <end position="113"/>
    </location>
</feature>
<dbReference type="PANTHER" id="PTHR39176:SF1">
    <property type="entry name" value="PERIPLASMIC PROTEIN"/>
    <property type="match status" value="1"/>
</dbReference>
<dbReference type="Pfam" id="PF07007">
    <property type="entry name" value="LprI"/>
    <property type="match status" value="1"/>
</dbReference>
<organism evidence="2 3">
    <name type="scientific">Rhabdobacter roseus</name>
    <dbReference type="NCBI Taxonomy" id="1655419"/>
    <lineage>
        <taxon>Bacteria</taxon>
        <taxon>Pseudomonadati</taxon>
        <taxon>Bacteroidota</taxon>
        <taxon>Cytophagia</taxon>
        <taxon>Cytophagales</taxon>
        <taxon>Cytophagaceae</taxon>
        <taxon>Rhabdobacter</taxon>
    </lineage>
</organism>
<dbReference type="Gene3D" id="1.20.1270.180">
    <property type="match status" value="1"/>
</dbReference>
<dbReference type="EMBL" id="JACHGF010000007">
    <property type="protein sequence ID" value="MBB5285870.1"/>
    <property type="molecule type" value="Genomic_DNA"/>
</dbReference>
<comment type="caution">
    <text evidence="2">The sequence shown here is derived from an EMBL/GenBank/DDBJ whole genome shotgun (WGS) entry which is preliminary data.</text>
</comment>